<dbReference type="InterPro" id="IPR014030">
    <property type="entry name" value="Ketoacyl_synth_N"/>
</dbReference>
<dbReference type="GO" id="GO:0044550">
    <property type="term" value="P:secondary metabolite biosynthetic process"/>
    <property type="evidence" value="ECO:0007669"/>
    <property type="project" value="TreeGrafter"/>
</dbReference>
<dbReference type="SMART" id="SM00825">
    <property type="entry name" value="PKS_KS"/>
    <property type="match status" value="1"/>
</dbReference>
<evidence type="ECO:0000256" key="4">
    <source>
        <dbReference type="ARBA" id="ARBA00023002"/>
    </source>
</evidence>
<dbReference type="InterPro" id="IPR016035">
    <property type="entry name" value="Acyl_Trfase/lysoPLipase"/>
</dbReference>
<dbReference type="InterPro" id="IPR014031">
    <property type="entry name" value="Ketoacyl_synth_C"/>
</dbReference>
<dbReference type="Pfam" id="PF00698">
    <property type="entry name" value="Acyl_transf_1"/>
    <property type="match status" value="1"/>
</dbReference>
<evidence type="ECO:0000313" key="11">
    <source>
        <dbReference type="Proteomes" id="UP000191691"/>
    </source>
</evidence>
<dbReference type="InterPro" id="IPR056501">
    <property type="entry name" value="NAD-bd_HRPKS_sdrA"/>
</dbReference>
<keyword evidence="2" id="KW-0597">Phosphoprotein</keyword>
<dbReference type="SMART" id="SM00826">
    <property type="entry name" value="PKS_DH"/>
    <property type="match status" value="1"/>
</dbReference>
<dbReference type="Gene3D" id="3.40.50.150">
    <property type="entry name" value="Vaccinia Virus protein VP39"/>
    <property type="match status" value="1"/>
</dbReference>
<name>A0A1V6YBP7_PENNA</name>
<dbReference type="InterPro" id="IPR042104">
    <property type="entry name" value="PKS_dehydratase_sf"/>
</dbReference>
<dbReference type="Pfam" id="PF16197">
    <property type="entry name" value="KAsynt_C_assoc"/>
    <property type="match status" value="1"/>
</dbReference>
<dbReference type="InterPro" id="IPR016039">
    <property type="entry name" value="Thiolase-like"/>
</dbReference>
<dbReference type="SUPFAM" id="SSF53335">
    <property type="entry name" value="S-adenosyl-L-methionine-dependent methyltransferases"/>
    <property type="match status" value="1"/>
</dbReference>
<dbReference type="InterPro" id="IPR001227">
    <property type="entry name" value="Ac_transferase_dom_sf"/>
</dbReference>
<evidence type="ECO:0000256" key="3">
    <source>
        <dbReference type="ARBA" id="ARBA00022679"/>
    </source>
</evidence>
<dbReference type="Pfam" id="PF08242">
    <property type="entry name" value="Methyltransf_12"/>
    <property type="match status" value="1"/>
</dbReference>
<dbReference type="Proteomes" id="UP000191691">
    <property type="component" value="Unassembled WGS sequence"/>
</dbReference>
<dbReference type="SMART" id="SM00829">
    <property type="entry name" value="PKS_ER"/>
    <property type="match status" value="1"/>
</dbReference>
<dbReference type="Gene3D" id="3.10.129.110">
    <property type="entry name" value="Polyketide synthase dehydratase"/>
    <property type="match status" value="1"/>
</dbReference>
<dbReference type="InterPro" id="IPR011032">
    <property type="entry name" value="GroES-like_sf"/>
</dbReference>
<dbReference type="InterPro" id="IPR020841">
    <property type="entry name" value="PKS_Beta-ketoAc_synthase_dom"/>
</dbReference>
<dbReference type="InterPro" id="IPR036291">
    <property type="entry name" value="NAD(P)-bd_dom_sf"/>
</dbReference>
<dbReference type="Pfam" id="PF02801">
    <property type="entry name" value="Ketoacyl-synt_C"/>
    <property type="match status" value="1"/>
</dbReference>
<evidence type="ECO:0000259" key="8">
    <source>
        <dbReference type="PROSITE" id="PS52004"/>
    </source>
</evidence>
<dbReference type="STRING" id="60175.A0A1V6YBP7"/>
<gene>
    <name evidence="10" type="ORF">PENNAL_c0026G02906</name>
</gene>
<feature type="domain" description="PKS/mFAS DH" evidence="9">
    <location>
        <begin position="968"/>
        <end position="1281"/>
    </location>
</feature>
<keyword evidence="3" id="KW-0808">Transferase</keyword>
<dbReference type="Gene3D" id="3.40.366.10">
    <property type="entry name" value="Malonyl-Coenzyme A Acyl Carrier Protein, domain 2"/>
    <property type="match status" value="1"/>
</dbReference>
<dbReference type="EMBL" id="MOOB01000026">
    <property type="protein sequence ID" value="OQE84714.1"/>
    <property type="molecule type" value="Genomic_DNA"/>
</dbReference>
<dbReference type="Pfam" id="PF14765">
    <property type="entry name" value="PS-DH"/>
    <property type="match status" value="1"/>
</dbReference>
<dbReference type="InterPro" id="IPR016036">
    <property type="entry name" value="Malonyl_transacylase_ACP-bd"/>
</dbReference>
<dbReference type="PANTHER" id="PTHR43775:SF29">
    <property type="entry name" value="ASPERFURANONE POLYKETIDE SYNTHASE AFOG-RELATED"/>
    <property type="match status" value="1"/>
</dbReference>
<dbReference type="PANTHER" id="PTHR43775">
    <property type="entry name" value="FATTY ACID SYNTHASE"/>
    <property type="match status" value="1"/>
</dbReference>
<dbReference type="Gene3D" id="3.30.70.3290">
    <property type="match status" value="1"/>
</dbReference>
<dbReference type="GO" id="GO:0006633">
    <property type="term" value="P:fatty acid biosynthetic process"/>
    <property type="evidence" value="ECO:0007669"/>
    <property type="project" value="TreeGrafter"/>
</dbReference>
<dbReference type="InterPro" id="IPR020843">
    <property type="entry name" value="ER"/>
</dbReference>
<proteinExistence type="predicted"/>
<dbReference type="CDD" id="cd05195">
    <property type="entry name" value="enoyl_red"/>
    <property type="match status" value="1"/>
</dbReference>
<keyword evidence="11" id="KW-1185">Reference proteome</keyword>
<dbReference type="CDD" id="cd00833">
    <property type="entry name" value="PKS"/>
    <property type="match status" value="1"/>
</dbReference>
<dbReference type="GO" id="GO:0004312">
    <property type="term" value="F:fatty acid synthase activity"/>
    <property type="evidence" value="ECO:0007669"/>
    <property type="project" value="TreeGrafter"/>
</dbReference>
<organism evidence="10 11">
    <name type="scientific">Penicillium nalgiovense</name>
    <dbReference type="NCBI Taxonomy" id="60175"/>
    <lineage>
        <taxon>Eukaryota</taxon>
        <taxon>Fungi</taxon>
        <taxon>Dikarya</taxon>
        <taxon>Ascomycota</taxon>
        <taxon>Pezizomycotina</taxon>
        <taxon>Eurotiomycetes</taxon>
        <taxon>Eurotiomycetidae</taxon>
        <taxon>Eurotiales</taxon>
        <taxon>Aspergillaceae</taxon>
        <taxon>Penicillium</taxon>
    </lineage>
</organism>
<dbReference type="Gene3D" id="3.40.50.720">
    <property type="entry name" value="NAD(P)-binding Rossmann-like Domain"/>
    <property type="match status" value="2"/>
</dbReference>
<feature type="active site" description="Proton donor; for dehydratase activity" evidence="7">
    <location>
        <position position="1188"/>
    </location>
</feature>
<evidence type="ECO:0000256" key="7">
    <source>
        <dbReference type="PROSITE-ProRule" id="PRU01363"/>
    </source>
</evidence>
<accession>A0A1V6YBP7</accession>
<dbReference type="PROSITE" id="PS52019">
    <property type="entry name" value="PKS_MFAS_DH"/>
    <property type="match status" value="1"/>
</dbReference>
<evidence type="ECO:0008006" key="12">
    <source>
        <dbReference type="Google" id="ProtNLM"/>
    </source>
</evidence>
<evidence type="ECO:0000259" key="9">
    <source>
        <dbReference type="PROSITE" id="PS52019"/>
    </source>
</evidence>
<dbReference type="InterPro" id="IPR020807">
    <property type="entry name" value="PKS_DH"/>
</dbReference>
<keyword evidence="5" id="KW-0511">Multifunctional enzyme</keyword>
<evidence type="ECO:0000256" key="6">
    <source>
        <dbReference type="ARBA" id="ARBA00023315"/>
    </source>
</evidence>
<dbReference type="GO" id="GO:0016491">
    <property type="term" value="F:oxidoreductase activity"/>
    <property type="evidence" value="ECO:0007669"/>
    <property type="project" value="UniProtKB-KW"/>
</dbReference>
<sequence>MSSQTSVRHTKATISENDLANLAVKSCIPIAIVGIGFRGPGDAKNVEKLWEMILTGKEAWSPIPVKRWNSEAFHHPDHARHGTINVEGGHFLEEDVSVFDAPFFNMTSDEAAAMDPQQRLLLEVAYEGLENDYTDLLLRDPECVPMYQCTNAGQSRAMTANRLSYFFDLKGPSVTVDTACSGSLVALHLACQSLQTGDASTAIAAGVNLILSHEFMSTMSMMKFLSSDGRCHTFDEKANGYARGEAAGCLILKPLAKALHDHDKIRAVIRGTGSNQDGRTAGITLPNGAAQESLIRSVYARADLDPSETDFVEAHGTGTLAGDPVETGAIARVFGIGRPPDNPVRIGSIKTNVGHLEGASGIAGVIKAVLMLENHMFLPNRNFEKINPRIPLDEWKLKVQLRPESWETIGPRRVSVNSFGYGGSNAHVIVEDAQGCLSNWGLDEHHTIISATTNNHAETVLSSPLASLSRIFMVSGFDERTCAQQMQALSNHIIDRGHKADQGKFLDDLAFTINERRSAFPWKAAVVGDTITGLATSLSQNVKARSAVRKPRLGFVFTGQGAQWAGMGKELLQAYPIFKMSILAIDKFLIDIAAPFTVEEEITKSPQDSDLNHPSLSQTVCTALQIALVDLLKSWSIHPDSVTGHSSGEIAAAYATGALSMYDAMTVAYYRGVVASQLLHDQPKRGAMMAVGMSAEEVQPYLDDFQPRQLVVACINSPSSVTISGDIPAIDALAQRLKDQQVFRRRLEVGVAYHSPHIEQVAKQYYSLIGQIQPRGLDQITEDKRGKWPSFFSSVTGKMAPLQELHARYWVSNLVGQVKFAQSLRTLCFETNGQRDGNTGASRVRRAGAAKKPSVDCLIEIGPHAALSGPIKQILQADAKLNAADIVYISILTRKADAVTTALGAVATLASLNYPINFGTINRPAGTKKGSTPQLLTNLPTYAWNHTRSYWAEPRLSKMYRNRMSSRMDLLGAPDNMACPFEPRWRTYIRTSELPWLLDHKIQGNIVFPAAGYLVMAIEASIQLNKEQEQIARYILRDVAIQSVLVLSETSGVEVMVSLQMLAQDPEHLYNFHIYSISEENRWIEHCTGLVGAQKSMGVSGDGAEETDGYATVPLGTEVHGVLEIDVPDFYENLQNFGLEYGPCFANMTKARVTKDGACFAEVTVPDTLSVMPASFQHELLVHPCTLDSMFQTIFAALPPGMGIEEGTAIPVSIEEMVVSSSLSCSAGEPMSICTNVRPMLNKDVIACILAVNCNEKQFETEPTISLRGLRCARLGRHEPASQTKDSRLIYQIDWKPDPSFLSSGNASFISTEKSAVQEPALQKEYEETAATFIRAALEEVSTMEAMKLDTSHRRFRCYLQDVLERHDDKPSISSSHSENIHSIPMGRLLPVIGQNLVAILRNQVDFSTVIKDDRLLDEFWDIFSADTSYHAAAKYVNLIGHRKPDISILEFGVGTGQIAEIFLKQLVTLNQTPYCGKYTFAHESASVLEHTSKRLEAWSEWVECKPLDLAKDFPKQGFERNSFDIIILPHGLCTARCEENALSKIHDLLGPSGYLIATNPFHPKKNVLKSLLFSAFHSLSVDEFCFGQGGWTESQWNEILQDAHFTEVDAYADQDSEKCHQFIVAKKGKTHKSPRKVSIICENKAEARHLVIELEKISCEVNVTNVNNVECKDQICLVLDTSKSSLLASANEVTFSKIKSIFTRSGGVFWITRGGMIESVNPTAALAVGFTRTARAESGVNSIVTLDLDAQNPLSESQAADVIAKVLVTRFLRESPDEDTEYAERNGQILVPRVLENPKANKTMNSINDTEAISEQPFHNLQQPLRLSRKFDNHGFVGDSQVTYLPVGYIGIKVLSFSLNKWDVQPDRLDWETDDTLGMECSGIVYKVGAGIHGITVGDRVACLGTGTAKSFYHDRVSAFQRINDEMSLQMASALPLAYTVAYYVVNHLSMVESNDAILVHDAGSHFGQALLELYLLTDARIFATVCSPNEKDLLNSRFGIPREHILMSGKDDVAKGVLRLTDGKKANVVVSFETEEERILHSCTAPFGRLIRLRTSNLKTRLLSCPQNISLSTVNIFELKRERTDLVNQIWPKVFRLFLERRLKGPGFTDVYHVSHIQEAIMAIQTKKHVVVQVEDSDVVTVQLTPSRPLASS</sequence>
<keyword evidence="1" id="KW-0596">Phosphopantetheine</keyword>
<dbReference type="InterPro" id="IPR049552">
    <property type="entry name" value="PKS_DH_N"/>
</dbReference>
<dbReference type="InterPro" id="IPR029063">
    <property type="entry name" value="SAM-dependent_MTases_sf"/>
</dbReference>
<feature type="region of interest" description="C-terminal hotdog fold" evidence="7">
    <location>
        <begin position="1117"/>
        <end position="1281"/>
    </location>
</feature>
<dbReference type="SMART" id="SM00827">
    <property type="entry name" value="PKS_AT"/>
    <property type="match status" value="1"/>
</dbReference>
<dbReference type="SUPFAM" id="SSF52151">
    <property type="entry name" value="FabD/lysophospholipase-like"/>
    <property type="match status" value="1"/>
</dbReference>
<keyword evidence="4" id="KW-0560">Oxidoreductase</keyword>
<evidence type="ECO:0000256" key="5">
    <source>
        <dbReference type="ARBA" id="ARBA00023268"/>
    </source>
</evidence>
<dbReference type="Gene3D" id="3.90.180.10">
    <property type="entry name" value="Medium-chain alcohol dehydrogenases, catalytic domain"/>
    <property type="match status" value="1"/>
</dbReference>
<feature type="domain" description="Ketosynthase family 3 (KS3)" evidence="8">
    <location>
        <begin position="27"/>
        <end position="432"/>
    </location>
</feature>
<dbReference type="SUPFAM" id="SSF50129">
    <property type="entry name" value="GroES-like"/>
    <property type="match status" value="1"/>
</dbReference>
<keyword evidence="6" id="KW-0012">Acyltransferase</keyword>
<dbReference type="Pfam" id="PF21089">
    <property type="entry name" value="PKS_DH_N"/>
    <property type="match status" value="1"/>
</dbReference>
<dbReference type="SUPFAM" id="SSF55048">
    <property type="entry name" value="Probable ACP-binding domain of malonyl-CoA ACP transacylase"/>
    <property type="match status" value="1"/>
</dbReference>
<dbReference type="InterPro" id="IPR032821">
    <property type="entry name" value="PKS_assoc"/>
</dbReference>
<dbReference type="GO" id="GO:1901336">
    <property type="term" value="P:lactone biosynthetic process"/>
    <property type="evidence" value="ECO:0007669"/>
    <property type="project" value="UniProtKB-ARBA"/>
</dbReference>
<dbReference type="InterPro" id="IPR014043">
    <property type="entry name" value="Acyl_transferase_dom"/>
</dbReference>
<dbReference type="SUPFAM" id="SSF53901">
    <property type="entry name" value="Thiolase-like"/>
    <property type="match status" value="1"/>
</dbReference>
<dbReference type="Pfam" id="PF00109">
    <property type="entry name" value="ketoacyl-synt"/>
    <property type="match status" value="2"/>
</dbReference>
<dbReference type="Gene3D" id="3.40.47.10">
    <property type="match status" value="1"/>
</dbReference>
<dbReference type="SUPFAM" id="SSF51735">
    <property type="entry name" value="NAD(P)-binding Rossmann-fold domains"/>
    <property type="match status" value="1"/>
</dbReference>
<dbReference type="InterPro" id="IPR013154">
    <property type="entry name" value="ADH-like_N"/>
</dbReference>
<dbReference type="InterPro" id="IPR049900">
    <property type="entry name" value="PKS_mFAS_DH"/>
</dbReference>
<evidence type="ECO:0000256" key="2">
    <source>
        <dbReference type="ARBA" id="ARBA00022553"/>
    </source>
</evidence>
<dbReference type="Pfam" id="PF08240">
    <property type="entry name" value="ADH_N"/>
    <property type="match status" value="1"/>
</dbReference>
<comment type="caution">
    <text evidence="10">The sequence shown here is derived from an EMBL/GenBank/DDBJ whole genome shotgun (WGS) entry which is preliminary data.</text>
</comment>
<dbReference type="InterPro" id="IPR050091">
    <property type="entry name" value="PKS_NRPS_Biosynth_Enz"/>
</dbReference>
<reference evidence="11" key="1">
    <citation type="journal article" date="2017" name="Nat. Microbiol.">
        <title>Global analysis of biosynthetic gene clusters reveals vast potential of secondary metabolite production in Penicillium species.</title>
        <authorList>
            <person name="Nielsen J.C."/>
            <person name="Grijseels S."/>
            <person name="Prigent S."/>
            <person name="Ji B."/>
            <person name="Dainat J."/>
            <person name="Nielsen K.F."/>
            <person name="Frisvad J.C."/>
            <person name="Workman M."/>
            <person name="Nielsen J."/>
        </authorList>
    </citation>
    <scope>NUCLEOTIDE SEQUENCE [LARGE SCALE GENOMIC DNA]</scope>
    <source>
        <strain evidence="11">IBT 13039</strain>
    </source>
</reference>
<dbReference type="Pfam" id="PF23114">
    <property type="entry name" value="NAD-bd_HRPKS_sdrA"/>
    <property type="match status" value="1"/>
</dbReference>
<evidence type="ECO:0000256" key="1">
    <source>
        <dbReference type="ARBA" id="ARBA00022450"/>
    </source>
</evidence>
<feature type="region of interest" description="N-terminal hotdog fold" evidence="7">
    <location>
        <begin position="968"/>
        <end position="1098"/>
    </location>
</feature>
<feature type="active site" description="Proton acceptor; for dehydratase activity" evidence="7">
    <location>
        <position position="1000"/>
    </location>
</feature>
<evidence type="ECO:0000313" key="10">
    <source>
        <dbReference type="EMBL" id="OQE84714.1"/>
    </source>
</evidence>
<dbReference type="InterPro" id="IPR049551">
    <property type="entry name" value="PKS_DH_C"/>
</dbReference>
<dbReference type="PROSITE" id="PS52004">
    <property type="entry name" value="KS3_2"/>
    <property type="match status" value="1"/>
</dbReference>
<dbReference type="InterPro" id="IPR013217">
    <property type="entry name" value="Methyltransf_12"/>
</dbReference>
<protein>
    <recommendedName>
        <fullName evidence="12">Carrier domain-containing protein</fullName>
    </recommendedName>
</protein>